<comment type="cofactor">
    <cofactor evidence="1">
        <name>Mg(2+)</name>
        <dbReference type="ChEBI" id="CHEBI:18420"/>
    </cofactor>
</comment>
<dbReference type="AlphaFoldDB" id="A0A072MZD5"/>
<dbReference type="InterPro" id="IPR001610">
    <property type="entry name" value="PAC"/>
</dbReference>
<dbReference type="CDD" id="cd01949">
    <property type="entry name" value="GGDEF"/>
    <property type="match status" value="1"/>
</dbReference>
<protein>
    <submittedName>
        <fullName evidence="5">Diguanylate cyclase</fullName>
    </submittedName>
</protein>
<feature type="domain" description="EAL" evidence="3">
    <location>
        <begin position="434"/>
        <end position="688"/>
    </location>
</feature>
<evidence type="ECO:0000313" key="5">
    <source>
        <dbReference type="EMBL" id="KEF30063.1"/>
    </source>
</evidence>
<gene>
    <name evidence="5" type="ORF">D777_03239</name>
</gene>
<dbReference type="Gene3D" id="3.30.70.270">
    <property type="match status" value="1"/>
</dbReference>
<dbReference type="InterPro" id="IPR029787">
    <property type="entry name" value="Nucleotide_cyclase"/>
</dbReference>
<dbReference type="Pfam" id="PF00563">
    <property type="entry name" value="EAL"/>
    <property type="match status" value="1"/>
</dbReference>
<dbReference type="InterPro" id="IPR000014">
    <property type="entry name" value="PAS"/>
</dbReference>
<dbReference type="SMART" id="SM00052">
    <property type="entry name" value="EAL"/>
    <property type="match status" value="1"/>
</dbReference>
<dbReference type="CDD" id="cd01948">
    <property type="entry name" value="EAL"/>
    <property type="match status" value="1"/>
</dbReference>
<dbReference type="Pfam" id="PF00990">
    <property type="entry name" value="GGDEF"/>
    <property type="match status" value="1"/>
</dbReference>
<dbReference type="PROSITE" id="PS50883">
    <property type="entry name" value="EAL"/>
    <property type="match status" value="1"/>
</dbReference>
<dbReference type="PROSITE" id="PS50112">
    <property type="entry name" value="PAS"/>
    <property type="match status" value="2"/>
</dbReference>
<feature type="domain" description="GGDEF" evidence="4">
    <location>
        <begin position="296"/>
        <end position="425"/>
    </location>
</feature>
<comment type="caution">
    <text evidence="5">The sequence shown here is derived from an EMBL/GenBank/DDBJ whole genome shotgun (WGS) entry which is preliminary data.</text>
</comment>
<dbReference type="RefSeq" id="WP_051669134.1">
    <property type="nucleotide sequence ID" value="NZ_ANIE01000009.1"/>
</dbReference>
<dbReference type="SUPFAM" id="SSF141868">
    <property type="entry name" value="EAL domain-like"/>
    <property type="match status" value="1"/>
</dbReference>
<reference evidence="5 6" key="1">
    <citation type="submission" date="2012-12" db="EMBL/GenBank/DDBJ databases">
        <title>Genome assembly of Marinobacter sp. AK21.</title>
        <authorList>
            <person name="Khatri I."/>
            <person name="Kumar R."/>
            <person name="Vaidya B."/>
            <person name="Subramanian S."/>
            <person name="Pinnaka A."/>
        </authorList>
    </citation>
    <scope>NUCLEOTIDE SEQUENCE [LARGE SCALE GENOMIC DNA]</scope>
    <source>
        <strain evidence="5 6">AK21</strain>
    </source>
</reference>
<name>A0A072MZD5_9GAMM</name>
<dbReference type="FunFam" id="3.30.70.270:FF:000001">
    <property type="entry name" value="Diguanylate cyclase domain protein"/>
    <property type="match status" value="1"/>
</dbReference>
<evidence type="ECO:0000259" key="2">
    <source>
        <dbReference type="PROSITE" id="PS50112"/>
    </source>
</evidence>
<feature type="domain" description="PAS" evidence="2">
    <location>
        <begin position="30"/>
        <end position="86"/>
    </location>
</feature>
<dbReference type="PROSITE" id="PS50887">
    <property type="entry name" value="GGDEF"/>
    <property type="match status" value="1"/>
</dbReference>
<dbReference type="SUPFAM" id="SSF55073">
    <property type="entry name" value="Nucleotide cyclase"/>
    <property type="match status" value="1"/>
</dbReference>
<dbReference type="InterPro" id="IPR052155">
    <property type="entry name" value="Biofilm_reg_signaling"/>
</dbReference>
<feature type="domain" description="PAS" evidence="2">
    <location>
        <begin position="139"/>
        <end position="183"/>
    </location>
</feature>
<dbReference type="CDD" id="cd00130">
    <property type="entry name" value="PAS"/>
    <property type="match status" value="2"/>
</dbReference>
<dbReference type="NCBIfam" id="TIGR00229">
    <property type="entry name" value="sensory_box"/>
    <property type="match status" value="2"/>
</dbReference>
<sequence>MRSPHDPTSNLSDELVGRLASVAFATRNLVVILDEAGMIEWVNPSFEEQTGYHIDNIRGKAPRDVLYGPDTDPDTIKKFRRALFRGESTSADILNYTRSGQPFWVHCLCKPIEPVQEGARAGFVAILNNISDRKNGERNLRIAASVFDRSHEAIIITDRNNRILDVNPAFSRITGYGREEVLGLLPSILSSGRHSREYYQSMWHTIETTDHWRGEIWNRRKNGEEYIELLSISRVHLEEPGQYYHVAAFSDITTLKNHAKELDRAANYDELTGLPNRQLLEERLQSAKAYADRQKRTLSICYLDLDGFKSLNERFGKAEGDRILKTTAERLTHTLRSGDTVARVGGDEFVLLLKSGGHESVYQRILATVAEPLSAQDQTISLTASLGITRYPEDQGDAEGLIRHADQAMYSAKEKGRNQYHLFDPDLNEFRKQRREQLTEIARALENDEFCLYFQPQIRLSDNRLMGFEALIRWQHPEHGLLAPGQFLPTLENSYLEVPLGQWVLKEAIHQMNIWREAGHRFGVSINISAQHLMDRSFADYLESYLHSHPGLDPGLVTLEVLESTALEDTKHASNVLSRCREMGLQVGLDDFGTGFSSLTYLRTLPVDMIKIDQSFVLNMLTNANDRAIVESVIFLAQRFSRPVLAEGVETPDHARALRSMGCDQIQGFGIARPLPAGEVLAWANDWDQKYKPGSEPGQSDTLFPEA</sequence>
<dbReference type="OrthoDB" id="9176779at2"/>
<evidence type="ECO:0000256" key="1">
    <source>
        <dbReference type="ARBA" id="ARBA00001946"/>
    </source>
</evidence>
<dbReference type="GO" id="GO:0003824">
    <property type="term" value="F:catalytic activity"/>
    <property type="evidence" value="ECO:0007669"/>
    <property type="project" value="UniProtKB-ARBA"/>
</dbReference>
<proteinExistence type="predicted"/>
<dbReference type="EMBL" id="ANIE01000009">
    <property type="protein sequence ID" value="KEF30063.1"/>
    <property type="molecule type" value="Genomic_DNA"/>
</dbReference>
<accession>A0A072MZD5</accession>
<dbReference type="InterPro" id="IPR001633">
    <property type="entry name" value="EAL_dom"/>
</dbReference>
<dbReference type="InterPro" id="IPR043128">
    <property type="entry name" value="Rev_trsase/Diguanyl_cyclase"/>
</dbReference>
<dbReference type="STRING" id="1137280.D777_03239"/>
<dbReference type="Proteomes" id="UP000035057">
    <property type="component" value="Unassembled WGS sequence"/>
</dbReference>
<dbReference type="InterPro" id="IPR035965">
    <property type="entry name" value="PAS-like_dom_sf"/>
</dbReference>
<dbReference type="NCBIfam" id="TIGR00254">
    <property type="entry name" value="GGDEF"/>
    <property type="match status" value="1"/>
</dbReference>
<evidence type="ECO:0000259" key="4">
    <source>
        <dbReference type="PROSITE" id="PS50887"/>
    </source>
</evidence>
<dbReference type="Gene3D" id="3.20.20.450">
    <property type="entry name" value="EAL domain"/>
    <property type="match status" value="1"/>
</dbReference>
<dbReference type="PATRIC" id="fig|1137280.3.peg.3055"/>
<dbReference type="SMART" id="SM00267">
    <property type="entry name" value="GGDEF"/>
    <property type="match status" value="1"/>
</dbReference>
<dbReference type="SMART" id="SM00086">
    <property type="entry name" value="PAC"/>
    <property type="match status" value="2"/>
</dbReference>
<evidence type="ECO:0000313" key="6">
    <source>
        <dbReference type="Proteomes" id="UP000035057"/>
    </source>
</evidence>
<dbReference type="InterPro" id="IPR035919">
    <property type="entry name" value="EAL_sf"/>
</dbReference>
<keyword evidence="6" id="KW-1185">Reference proteome</keyword>
<dbReference type="InterPro" id="IPR000160">
    <property type="entry name" value="GGDEF_dom"/>
</dbReference>
<dbReference type="PANTHER" id="PTHR44757">
    <property type="entry name" value="DIGUANYLATE CYCLASE DGCP"/>
    <property type="match status" value="1"/>
</dbReference>
<dbReference type="PANTHER" id="PTHR44757:SF2">
    <property type="entry name" value="BIOFILM ARCHITECTURE MAINTENANCE PROTEIN MBAA"/>
    <property type="match status" value="1"/>
</dbReference>
<dbReference type="SUPFAM" id="SSF55785">
    <property type="entry name" value="PYP-like sensor domain (PAS domain)"/>
    <property type="match status" value="2"/>
</dbReference>
<dbReference type="SMART" id="SM00091">
    <property type="entry name" value="PAS"/>
    <property type="match status" value="2"/>
</dbReference>
<organism evidence="5 6">
    <name type="scientific">Marinobacter nitratireducens</name>
    <dbReference type="NCBI Taxonomy" id="1137280"/>
    <lineage>
        <taxon>Bacteria</taxon>
        <taxon>Pseudomonadati</taxon>
        <taxon>Pseudomonadota</taxon>
        <taxon>Gammaproteobacteria</taxon>
        <taxon>Pseudomonadales</taxon>
        <taxon>Marinobacteraceae</taxon>
        <taxon>Marinobacter</taxon>
    </lineage>
</organism>
<evidence type="ECO:0000259" key="3">
    <source>
        <dbReference type="PROSITE" id="PS50883"/>
    </source>
</evidence>
<dbReference type="Gene3D" id="3.30.450.20">
    <property type="entry name" value="PAS domain"/>
    <property type="match status" value="2"/>
</dbReference>
<dbReference type="Pfam" id="PF13426">
    <property type="entry name" value="PAS_9"/>
    <property type="match status" value="2"/>
</dbReference>